<dbReference type="PANTHER" id="PTHR22629">
    <property type="entry name" value="ARP2/3 COMPLEX 20 KD SUBUNIT"/>
    <property type="match status" value="1"/>
</dbReference>
<evidence type="ECO:0000313" key="7">
    <source>
        <dbReference type="EMBL" id="OAO12897.1"/>
    </source>
</evidence>
<evidence type="ECO:0000256" key="2">
    <source>
        <dbReference type="ARBA" id="ARBA00005919"/>
    </source>
</evidence>
<dbReference type="InterPro" id="IPR034666">
    <property type="entry name" value="ARPC2/4"/>
</dbReference>
<dbReference type="InterPro" id="IPR008384">
    <property type="entry name" value="ARPC4"/>
</dbReference>
<sequence length="169" mass="19704">MANTLKPYLDCIETTLRATLVLQNFPSESVERHNKPEVEYPSSKHSVMKPILICRTDRERCLIEPSINSLRISIKIKQADEMETVLCRNFSRFLMQRAESFAILRRKPMEDYDISFLITYSVLENYEREKIISFIIDFMEGIDAEISAIKIGINSRARSVAAQFMKRFV</sequence>
<evidence type="ECO:0000256" key="6">
    <source>
        <dbReference type="PIRNR" id="PIRNR039100"/>
    </source>
</evidence>
<dbReference type="SUPFAM" id="SSF69645">
    <property type="entry name" value="Arp2/3 complex subunits"/>
    <property type="match status" value="1"/>
</dbReference>
<keyword evidence="5 6" id="KW-0206">Cytoskeleton</keyword>
<dbReference type="OrthoDB" id="336240at2759"/>
<proteinExistence type="inferred from homology"/>
<comment type="caution">
    <text evidence="7">The sequence shown here is derived from an EMBL/GenBank/DDBJ whole genome shotgun (WGS) entry which is preliminary data.</text>
</comment>
<reference evidence="7 8" key="1">
    <citation type="submission" date="2016-05" db="EMBL/GenBank/DDBJ databases">
        <title>Nuclear genome of Blastocystis sp. subtype 1 NandII.</title>
        <authorList>
            <person name="Gentekaki E."/>
            <person name="Curtis B."/>
            <person name="Stairs C."/>
            <person name="Eme L."/>
            <person name="Herman E."/>
            <person name="Klimes V."/>
            <person name="Arias M.C."/>
            <person name="Elias M."/>
            <person name="Hilliou F."/>
            <person name="Klute M."/>
            <person name="Malik S.-B."/>
            <person name="Pightling A."/>
            <person name="Rachubinski R."/>
            <person name="Salas D."/>
            <person name="Schlacht A."/>
            <person name="Suga H."/>
            <person name="Archibald J."/>
            <person name="Ball S.G."/>
            <person name="Clark G."/>
            <person name="Dacks J."/>
            <person name="Van Der Giezen M."/>
            <person name="Tsaousis A."/>
            <person name="Roger A."/>
        </authorList>
    </citation>
    <scope>NUCLEOTIDE SEQUENCE [LARGE SCALE GENOMIC DNA]</scope>
    <source>
        <strain evidence="8">ATCC 50177 / NandII</strain>
    </source>
</reference>
<protein>
    <recommendedName>
        <fullName evidence="6">Actin-related protein 2/3 complex subunit 4</fullName>
    </recommendedName>
</protein>
<comment type="similarity">
    <text evidence="2 6">Belongs to the ARPC4 family.</text>
</comment>
<dbReference type="Gene3D" id="3.30.1460.20">
    <property type="match status" value="1"/>
</dbReference>
<dbReference type="GO" id="GO:0005885">
    <property type="term" value="C:Arp2/3 protein complex"/>
    <property type="evidence" value="ECO:0007669"/>
    <property type="project" value="UniProtKB-UniRule"/>
</dbReference>
<evidence type="ECO:0000256" key="4">
    <source>
        <dbReference type="ARBA" id="ARBA00023203"/>
    </source>
</evidence>
<dbReference type="AlphaFoldDB" id="A0A196S9X3"/>
<organism evidence="7 8">
    <name type="scientific">Blastocystis sp. subtype 1 (strain ATCC 50177 / NandII)</name>
    <dbReference type="NCBI Taxonomy" id="478820"/>
    <lineage>
        <taxon>Eukaryota</taxon>
        <taxon>Sar</taxon>
        <taxon>Stramenopiles</taxon>
        <taxon>Bigyra</taxon>
        <taxon>Opalozoa</taxon>
        <taxon>Opalinata</taxon>
        <taxon>Blastocystidae</taxon>
        <taxon>Blastocystis</taxon>
    </lineage>
</organism>
<dbReference type="GO" id="GO:0051015">
    <property type="term" value="F:actin filament binding"/>
    <property type="evidence" value="ECO:0007669"/>
    <property type="project" value="TreeGrafter"/>
</dbReference>
<comment type="function">
    <text evidence="6">Functions as actin-binding component of the Arp2/3 complex which is involved in regulation of actin polymerization and together with an activating nucleation-promoting factor (NPF) mediates the formation of branched actin networks. Seems to contact the mother actin filament.</text>
</comment>
<dbReference type="PIRSF" id="PIRSF039100">
    <property type="entry name" value="ARPC4"/>
    <property type="match status" value="1"/>
</dbReference>
<evidence type="ECO:0000256" key="1">
    <source>
        <dbReference type="ARBA" id="ARBA00004245"/>
    </source>
</evidence>
<dbReference type="PANTHER" id="PTHR22629:SF0">
    <property type="entry name" value="ACTIN-RELATED PROTEIN 2_3 COMPLEX SUBUNIT 4"/>
    <property type="match status" value="1"/>
</dbReference>
<keyword evidence="3 6" id="KW-0963">Cytoplasm</keyword>
<name>A0A196S9X3_BLAHN</name>
<keyword evidence="8" id="KW-1185">Reference proteome</keyword>
<dbReference type="GO" id="GO:0030041">
    <property type="term" value="P:actin filament polymerization"/>
    <property type="evidence" value="ECO:0007669"/>
    <property type="project" value="UniProtKB-UniRule"/>
</dbReference>
<comment type="subcellular location">
    <subcellularLocation>
        <location evidence="1 6">Cytoplasm</location>
        <location evidence="1 6">Cytoskeleton</location>
    </subcellularLocation>
</comment>
<accession>A0A196S9X3</accession>
<dbReference type="Proteomes" id="UP000078348">
    <property type="component" value="Unassembled WGS sequence"/>
</dbReference>
<gene>
    <name evidence="7" type="ORF">AV274_5430</name>
</gene>
<dbReference type="GO" id="GO:0034314">
    <property type="term" value="P:Arp2/3 complex-mediated actin nucleation"/>
    <property type="evidence" value="ECO:0007669"/>
    <property type="project" value="UniProtKB-UniRule"/>
</dbReference>
<dbReference type="EMBL" id="LXWW01000501">
    <property type="protein sequence ID" value="OAO12897.1"/>
    <property type="molecule type" value="Genomic_DNA"/>
</dbReference>
<evidence type="ECO:0000256" key="5">
    <source>
        <dbReference type="ARBA" id="ARBA00023212"/>
    </source>
</evidence>
<keyword evidence="4 6" id="KW-0009">Actin-binding</keyword>
<dbReference type="STRING" id="478820.A0A196S9X3"/>
<dbReference type="Pfam" id="PF05856">
    <property type="entry name" value="ARPC4"/>
    <property type="match status" value="1"/>
</dbReference>
<evidence type="ECO:0000313" key="8">
    <source>
        <dbReference type="Proteomes" id="UP000078348"/>
    </source>
</evidence>
<evidence type="ECO:0000256" key="3">
    <source>
        <dbReference type="ARBA" id="ARBA00022490"/>
    </source>
</evidence>